<dbReference type="AlphaFoldDB" id="A0A067T2P8"/>
<dbReference type="HOGENOM" id="CLU_1049899_0_0_1"/>
<proteinExistence type="predicted"/>
<reference evidence="3" key="1">
    <citation type="journal article" date="2014" name="Proc. Natl. Acad. Sci. U.S.A.">
        <title>Extensive sampling of basidiomycete genomes demonstrates inadequacy of the white-rot/brown-rot paradigm for wood decay fungi.</title>
        <authorList>
            <person name="Riley R."/>
            <person name="Salamov A.A."/>
            <person name="Brown D.W."/>
            <person name="Nagy L.G."/>
            <person name="Floudas D."/>
            <person name="Held B.W."/>
            <person name="Levasseur A."/>
            <person name="Lombard V."/>
            <person name="Morin E."/>
            <person name="Otillar R."/>
            <person name="Lindquist E.A."/>
            <person name="Sun H."/>
            <person name="LaButti K.M."/>
            <person name="Schmutz J."/>
            <person name="Jabbour D."/>
            <person name="Luo H."/>
            <person name="Baker S.E."/>
            <person name="Pisabarro A.G."/>
            <person name="Walton J.D."/>
            <person name="Blanchette R.A."/>
            <person name="Henrissat B."/>
            <person name="Martin F."/>
            <person name="Cullen D."/>
            <person name="Hibbett D.S."/>
            <person name="Grigoriev I.V."/>
        </authorList>
    </citation>
    <scope>NUCLEOTIDE SEQUENCE [LARGE SCALE GENOMIC DNA]</scope>
    <source>
        <strain evidence="3">CBS 339.88</strain>
    </source>
</reference>
<name>A0A067T2P8_GALM3</name>
<organism evidence="2 3">
    <name type="scientific">Galerina marginata (strain CBS 339.88)</name>
    <dbReference type="NCBI Taxonomy" id="685588"/>
    <lineage>
        <taxon>Eukaryota</taxon>
        <taxon>Fungi</taxon>
        <taxon>Dikarya</taxon>
        <taxon>Basidiomycota</taxon>
        <taxon>Agaricomycotina</taxon>
        <taxon>Agaricomycetes</taxon>
        <taxon>Agaricomycetidae</taxon>
        <taxon>Agaricales</taxon>
        <taxon>Agaricineae</taxon>
        <taxon>Strophariaceae</taxon>
        <taxon>Galerina</taxon>
    </lineage>
</organism>
<sequence>MDPTLPPDAPSQDMTHDGPIEPLELDEETHQAILSDVSAAEINLNALADENLVFLFVIPAVIRTSGHEVDEIHIIARSFELRKANFVQDTGLVKKCMEAYNSRRYGSLRSMDALSFQDTTHDEPIDPLDEETHNAIQSDVAAKEVNLNTADERVTCFFVLGAVIKTGGDEMNQALLQSEFFRIYNLLEDTALVKKCLEAYKSRRYGSLRLLDAIRAPPYAPSYRVQYDEPAFVVDQATVEGQSLPPLPSSKPLHSSSFSLSTVIN</sequence>
<feature type="region of interest" description="Disordered" evidence="1">
    <location>
        <begin position="1"/>
        <end position="20"/>
    </location>
</feature>
<dbReference type="Proteomes" id="UP000027222">
    <property type="component" value="Unassembled WGS sequence"/>
</dbReference>
<accession>A0A067T2P8</accession>
<evidence type="ECO:0000256" key="1">
    <source>
        <dbReference type="SAM" id="MobiDB-lite"/>
    </source>
</evidence>
<feature type="compositionally biased region" description="Low complexity" evidence="1">
    <location>
        <begin position="250"/>
        <end position="265"/>
    </location>
</feature>
<evidence type="ECO:0000313" key="2">
    <source>
        <dbReference type="EMBL" id="KDR74219.1"/>
    </source>
</evidence>
<dbReference type="EMBL" id="KL142383">
    <property type="protein sequence ID" value="KDR74219.1"/>
    <property type="molecule type" value="Genomic_DNA"/>
</dbReference>
<protein>
    <submittedName>
        <fullName evidence="2">Uncharacterized protein</fullName>
    </submittedName>
</protein>
<gene>
    <name evidence="2" type="ORF">GALMADRAFT_571330</name>
</gene>
<feature type="region of interest" description="Disordered" evidence="1">
    <location>
        <begin position="244"/>
        <end position="265"/>
    </location>
</feature>
<keyword evidence="3" id="KW-1185">Reference proteome</keyword>
<evidence type="ECO:0000313" key="3">
    <source>
        <dbReference type="Proteomes" id="UP000027222"/>
    </source>
</evidence>